<feature type="compositionally biased region" description="Basic and acidic residues" evidence="6">
    <location>
        <begin position="345"/>
        <end position="355"/>
    </location>
</feature>
<dbReference type="PROSITE" id="PS50023">
    <property type="entry name" value="LIM_DOMAIN_2"/>
    <property type="match status" value="1"/>
</dbReference>
<feature type="coiled-coil region" evidence="5">
    <location>
        <begin position="537"/>
        <end position="658"/>
    </location>
</feature>
<evidence type="ECO:0000256" key="3">
    <source>
        <dbReference type="ARBA" id="ARBA00022833"/>
    </source>
</evidence>
<dbReference type="Pfam" id="PF00130">
    <property type="entry name" value="C1_1"/>
    <property type="match status" value="1"/>
</dbReference>
<accession>A0A9N9AXU2</accession>
<dbReference type="InterPro" id="IPR000198">
    <property type="entry name" value="RhoGAP_dom"/>
</dbReference>
<dbReference type="SUPFAM" id="SSF57889">
    <property type="entry name" value="Cysteine-rich domain"/>
    <property type="match status" value="1"/>
</dbReference>
<feature type="region of interest" description="Disordered" evidence="6">
    <location>
        <begin position="746"/>
        <end position="791"/>
    </location>
</feature>
<feature type="compositionally biased region" description="Polar residues" evidence="6">
    <location>
        <begin position="489"/>
        <end position="509"/>
    </location>
</feature>
<feature type="region of interest" description="Disordered" evidence="6">
    <location>
        <begin position="183"/>
        <end position="374"/>
    </location>
</feature>
<feature type="compositionally biased region" description="Polar residues" evidence="6">
    <location>
        <begin position="746"/>
        <end position="758"/>
    </location>
</feature>
<dbReference type="Gene3D" id="1.10.555.10">
    <property type="entry name" value="Rho GTPase activation protein"/>
    <property type="match status" value="1"/>
</dbReference>
<evidence type="ECO:0000256" key="1">
    <source>
        <dbReference type="ARBA" id="ARBA00022468"/>
    </source>
</evidence>
<organism evidence="10 11">
    <name type="scientific">Acaulospora morrowiae</name>
    <dbReference type="NCBI Taxonomy" id="94023"/>
    <lineage>
        <taxon>Eukaryota</taxon>
        <taxon>Fungi</taxon>
        <taxon>Fungi incertae sedis</taxon>
        <taxon>Mucoromycota</taxon>
        <taxon>Glomeromycotina</taxon>
        <taxon>Glomeromycetes</taxon>
        <taxon>Diversisporales</taxon>
        <taxon>Acaulosporaceae</taxon>
        <taxon>Acaulospora</taxon>
    </lineage>
</organism>
<dbReference type="AlphaFoldDB" id="A0A9N9AXU2"/>
<dbReference type="SMART" id="SM00324">
    <property type="entry name" value="RhoGAP"/>
    <property type="match status" value="1"/>
</dbReference>
<dbReference type="Gene3D" id="2.10.110.10">
    <property type="entry name" value="Cysteine Rich Protein"/>
    <property type="match status" value="2"/>
</dbReference>
<dbReference type="PANTHER" id="PTHR46075:SF2">
    <property type="entry name" value="RHO GTPASE ACTIVATING PROTEIN AT 5A, ISOFORM A"/>
    <property type="match status" value="1"/>
</dbReference>
<feature type="domain" description="Phorbol-ester/DAG-type" evidence="8">
    <location>
        <begin position="872"/>
        <end position="918"/>
    </location>
</feature>
<keyword evidence="5" id="KW-0175">Coiled coil</keyword>
<feature type="compositionally biased region" description="Polar residues" evidence="6">
    <location>
        <begin position="396"/>
        <end position="417"/>
    </location>
</feature>
<evidence type="ECO:0000256" key="5">
    <source>
        <dbReference type="SAM" id="Coils"/>
    </source>
</evidence>
<evidence type="ECO:0000256" key="2">
    <source>
        <dbReference type="ARBA" id="ARBA00022723"/>
    </source>
</evidence>
<feature type="compositionally biased region" description="Basic and acidic residues" evidence="6">
    <location>
        <begin position="464"/>
        <end position="473"/>
    </location>
</feature>
<feature type="compositionally biased region" description="Basic and acidic residues" evidence="6">
    <location>
        <begin position="294"/>
        <end position="303"/>
    </location>
</feature>
<evidence type="ECO:0000259" key="9">
    <source>
        <dbReference type="PROSITE" id="PS50238"/>
    </source>
</evidence>
<feature type="compositionally biased region" description="Basic and acidic residues" evidence="6">
    <location>
        <begin position="253"/>
        <end position="273"/>
    </location>
</feature>
<feature type="compositionally biased region" description="Polar residues" evidence="6">
    <location>
        <begin position="321"/>
        <end position="330"/>
    </location>
</feature>
<name>A0A9N9AXU2_9GLOM</name>
<dbReference type="InterPro" id="IPR008936">
    <property type="entry name" value="Rho_GTPase_activation_prot"/>
</dbReference>
<dbReference type="PROSITE" id="PS00479">
    <property type="entry name" value="ZF_DAG_PE_1"/>
    <property type="match status" value="1"/>
</dbReference>
<feature type="domain" description="Rho-GAP" evidence="9">
    <location>
        <begin position="943"/>
        <end position="1132"/>
    </location>
</feature>
<feature type="compositionally biased region" description="Polar residues" evidence="6">
    <location>
        <begin position="304"/>
        <end position="313"/>
    </location>
</feature>
<dbReference type="Proteomes" id="UP000789342">
    <property type="component" value="Unassembled WGS sequence"/>
</dbReference>
<feature type="coiled-coil region" evidence="5">
    <location>
        <begin position="691"/>
        <end position="746"/>
    </location>
</feature>
<keyword evidence="4" id="KW-0440">LIM domain</keyword>
<dbReference type="Pfam" id="PF00412">
    <property type="entry name" value="LIM"/>
    <property type="match status" value="2"/>
</dbReference>
<comment type="caution">
    <text evidence="10">The sequence shown here is derived from an EMBL/GenBank/DDBJ whole genome shotgun (WGS) entry which is preliminary data.</text>
</comment>
<dbReference type="SUPFAM" id="SSF48350">
    <property type="entry name" value="GTPase activation domain, GAP"/>
    <property type="match status" value="1"/>
</dbReference>
<keyword evidence="11" id="KW-1185">Reference proteome</keyword>
<dbReference type="GO" id="GO:0046872">
    <property type="term" value="F:metal ion binding"/>
    <property type="evidence" value="ECO:0007669"/>
    <property type="project" value="UniProtKB-KW"/>
</dbReference>
<keyword evidence="2 4" id="KW-0479">Metal-binding</keyword>
<dbReference type="OrthoDB" id="79452at2759"/>
<dbReference type="SMART" id="SM00109">
    <property type="entry name" value="C1"/>
    <property type="match status" value="1"/>
</dbReference>
<feature type="region of interest" description="Disordered" evidence="6">
    <location>
        <begin position="389"/>
        <end position="534"/>
    </location>
</feature>
<dbReference type="Pfam" id="PF00620">
    <property type="entry name" value="RhoGAP"/>
    <property type="match status" value="1"/>
</dbReference>
<evidence type="ECO:0000256" key="6">
    <source>
        <dbReference type="SAM" id="MobiDB-lite"/>
    </source>
</evidence>
<dbReference type="InterPro" id="IPR001781">
    <property type="entry name" value="Znf_LIM"/>
</dbReference>
<feature type="domain" description="LIM zinc-binding" evidence="7">
    <location>
        <begin position="15"/>
        <end position="75"/>
    </location>
</feature>
<dbReference type="PROSITE" id="PS50238">
    <property type="entry name" value="RHOGAP"/>
    <property type="match status" value="1"/>
</dbReference>
<evidence type="ECO:0000313" key="11">
    <source>
        <dbReference type="Proteomes" id="UP000789342"/>
    </source>
</evidence>
<reference evidence="10" key="1">
    <citation type="submission" date="2021-06" db="EMBL/GenBank/DDBJ databases">
        <authorList>
            <person name="Kallberg Y."/>
            <person name="Tangrot J."/>
            <person name="Rosling A."/>
        </authorList>
    </citation>
    <scope>NUCLEOTIDE SEQUENCE</scope>
    <source>
        <strain evidence="10">CL551</strain>
    </source>
</reference>
<dbReference type="PROSITE" id="PS50081">
    <property type="entry name" value="ZF_DAG_PE_2"/>
    <property type="match status" value="1"/>
</dbReference>
<dbReference type="InterPro" id="IPR051854">
    <property type="entry name" value="Rho-type_GAP"/>
</dbReference>
<feature type="compositionally biased region" description="Low complexity" evidence="6">
    <location>
        <begin position="515"/>
        <end position="524"/>
    </location>
</feature>
<evidence type="ECO:0000259" key="8">
    <source>
        <dbReference type="PROSITE" id="PS50081"/>
    </source>
</evidence>
<feature type="compositionally biased region" description="Polar residues" evidence="6">
    <location>
        <begin position="232"/>
        <end position="252"/>
    </location>
</feature>
<dbReference type="GO" id="GO:0005096">
    <property type="term" value="F:GTPase activator activity"/>
    <property type="evidence" value="ECO:0007669"/>
    <property type="project" value="UniProtKB-KW"/>
</dbReference>
<proteinExistence type="predicted"/>
<dbReference type="PANTHER" id="PTHR46075">
    <property type="entry name" value="CHIMERIN FAMILY MEMBER"/>
    <property type="match status" value="1"/>
</dbReference>
<dbReference type="CDD" id="cd08368">
    <property type="entry name" value="LIM"/>
    <property type="match status" value="1"/>
</dbReference>
<sequence>MPDEISSSLDTEETPQCMGCGLPIEEGIAFGEGIWHVQCFRCAKCRNLVEHDSNLFLLSDGNPICEKCTYNCCVCKKPILDEAIMTGEESFHVECFRCRQCRSKIEDLVFAKTNQASIFTDICSFHPKKTLARRAKEREQASHQTPILEKSLPSLPAEAGLRPNMLENPNNFVHPKRSFERNATVPLPSDIPSEVTDNVPKAHTLPVSSNSGINRRHSRLFDPSVVDMFKQKPTSPTSKSPEQLIKSNNTTLERFDSLGDKGKARVEPLESPKKTSLFSRRNESSDSLSKMTPRNREIIENHSRNASITSSRSEPYDGSGRTFSLTSQRSDISDLWSRKLPTSSTHERGEADNTNRKPGSLSRKLKPSAIQQNQQSLPHIEEYSINFQVTPPLPSENPSLLHTRSNSPATPRSNSPISPRFPSSPGHKDHHGNGVSNVGPPVLPPLSFFNEEDDDDLISLMSDGKSETNDQQKKRQTLVGELPSDDSSKLQSGSVTPDFIENSSNSSLSPDRKNSQSSLASLSSRENETMELEDVPVEELRKMLIETRKKLTEAESNCRKIKRASQKTLDEFSLKKEEFNNQVSLRQKAEVTIEQLKVQIELQNQKLEAARLDREQIEQMIQDSRTSKQQLQELQNSLKEMNLQKEMMISEIELLVRERQAGLAGNITPNVSKDLPGSLAKHLSSQFDEVKQNYLLEIRSLQEKRDTLKQETEQLQRTRDQYVEEVENLNTKNLELTEVNNELTRQVESQNKGKSANGFNFFKSNRHSPGHNHTPSDASGANQKGHVKQPSLHTIDSDVPDGAPIVSLTNVAHRNSIGRGATPKKFKWRKGGKVLNKILVNANAVTDGILGSLGAGTDAHKKMNQQLNPSRAHNWQSFSFLRPVNCENCHEKIWSEVKCTGCNITVHAKCSSMISPTCVSSRVSFETDSDTVVNENNVSIFGNDLVKQSELEGDEIPLVMRKCITAVEVRGMDLEGIYRKSGGASQMRGIVTAFENGDEIDLDDPDQFNDICAVTSVLKQYLRELPNPLLTYELYPNFLESIGLENEEEKLEKFRQLLLCLPKAHYDAIKYLMLHLDRVKQQEAENLMSAKNLSVVFGPTLLRGPNPNTEILDMTYKNATIEFIIENVHELFSDTSDRRKDGFI</sequence>
<feature type="compositionally biased region" description="Polar residues" evidence="6">
    <location>
        <begin position="274"/>
        <end position="292"/>
    </location>
</feature>
<evidence type="ECO:0000256" key="4">
    <source>
        <dbReference type="PROSITE-ProRule" id="PRU00125"/>
    </source>
</evidence>
<dbReference type="InterPro" id="IPR046349">
    <property type="entry name" value="C1-like_sf"/>
</dbReference>
<dbReference type="GO" id="GO:0007165">
    <property type="term" value="P:signal transduction"/>
    <property type="evidence" value="ECO:0007669"/>
    <property type="project" value="InterPro"/>
</dbReference>
<dbReference type="SMART" id="SM00132">
    <property type="entry name" value="LIM"/>
    <property type="match status" value="2"/>
</dbReference>
<evidence type="ECO:0000259" key="7">
    <source>
        <dbReference type="PROSITE" id="PS50023"/>
    </source>
</evidence>
<dbReference type="Gene3D" id="3.30.60.20">
    <property type="match status" value="1"/>
</dbReference>
<dbReference type="InterPro" id="IPR002219">
    <property type="entry name" value="PKC_DAG/PE"/>
</dbReference>
<feature type="compositionally biased region" description="Polar residues" evidence="6">
    <location>
        <begin position="771"/>
        <end position="782"/>
    </location>
</feature>
<dbReference type="PROSITE" id="PS00478">
    <property type="entry name" value="LIM_DOMAIN_1"/>
    <property type="match status" value="1"/>
</dbReference>
<protein>
    <submittedName>
        <fullName evidence="10">6119_t:CDS:1</fullName>
    </submittedName>
</protein>
<dbReference type="EMBL" id="CAJVPV010003316">
    <property type="protein sequence ID" value="CAG8548918.1"/>
    <property type="molecule type" value="Genomic_DNA"/>
</dbReference>
<gene>
    <name evidence="10" type="ORF">AMORRO_LOCUS5478</name>
</gene>
<keyword evidence="1" id="KW-0343">GTPase activation</keyword>
<dbReference type="FunFam" id="1.10.555.10:FF:000043">
    <property type="entry name" value="Rho GTPase activator Rga"/>
    <property type="match status" value="1"/>
</dbReference>
<keyword evidence="3 4" id="KW-0862">Zinc</keyword>
<evidence type="ECO:0000313" key="10">
    <source>
        <dbReference type="EMBL" id="CAG8548918.1"/>
    </source>
</evidence>